<evidence type="ECO:0000256" key="1">
    <source>
        <dbReference type="SAM" id="MobiDB-lite"/>
    </source>
</evidence>
<evidence type="ECO:0000313" key="2">
    <source>
        <dbReference type="EMBL" id="TVT40055.1"/>
    </source>
</evidence>
<proteinExistence type="predicted"/>
<dbReference type="Proteomes" id="UP000317624">
    <property type="component" value="Unassembled WGS sequence"/>
</dbReference>
<reference evidence="2 3" key="1">
    <citation type="submission" date="2019-07" db="EMBL/GenBank/DDBJ databases">
        <title>Hymenobacter sp. straun FUR1 Genome sequencing and assembly.</title>
        <authorList>
            <person name="Chhetri G."/>
        </authorList>
    </citation>
    <scope>NUCLEOTIDE SEQUENCE [LARGE SCALE GENOMIC DNA]</scope>
    <source>
        <strain evidence="2 3">Fur1</strain>
    </source>
</reference>
<dbReference type="InterPro" id="IPR028208">
    <property type="entry name" value="Effector_pro_NleD-like"/>
</dbReference>
<dbReference type="AlphaFoldDB" id="A0A558BU83"/>
<protein>
    <submittedName>
        <fullName evidence="2">Uncharacterized protein</fullName>
    </submittedName>
</protein>
<dbReference type="InterPro" id="IPR041408">
    <property type="entry name" value="Hcp_Tssd"/>
</dbReference>
<evidence type="ECO:0000313" key="3">
    <source>
        <dbReference type="Proteomes" id="UP000317624"/>
    </source>
</evidence>
<dbReference type="RefSeq" id="WP_144847565.1">
    <property type="nucleotide sequence ID" value="NZ_VMRJ01000003.1"/>
</dbReference>
<dbReference type="OrthoDB" id="5952792at2"/>
<keyword evidence="3" id="KW-1185">Reference proteome</keyword>
<accession>A0A558BU83</accession>
<feature type="region of interest" description="Disordered" evidence="1">
    <location>
        <begin position="307"/>
        <end position="329"/>
    </location>
</feature>
<dbReference type="GO" id="GO:0033104">
    <property type="term" value="C:type VI protein secretion system complex"/>
    <property type="evidence" value="ECO:0007669"/>
    <property type="project" value="InterPro"/>
</dbReference>
<comment type="caution">
    <text evidence="2">The sequence shown here is derived from an EMBL/GenBank/DDBJ whole genome shotgun (WGS) entry which is preliminary data.</text>
</comment>
<organism evidence="2 3">
    <name type="scientific">Hymenobacter setariae</name>
    <dbReference type="NCBI Taxonomy" id="2594794"/>
    <lineage>
        <taxon>Bacteria</taxon>
        <taxon>Pseudomonadati</taxon>
        <taxon>Bacteroidota</taxon>
        <taxon>Cytophagia</taxon>
        <taxon>Cytophagales</taxon>
        <taxon>Hymenobacteraceae</taxon>
        <taxon>Hymenobacter</taxon>
    </lineage>
</organism>
<dbReference type="Pfam" id="PF14891">
    <property type="entry name" value="Peptidase_M91"/>
    <property type="match status" value="1"/>
</dbReference>
<sequence length="366" mass="39424">MASFYAELHVEGSSYRVVHCNYSCYQNIDARGRVNGKTRHHPLELALDVPTDDGLISWATATRKPLAGEIIFYDIASRVAHETIAFTAGECVQYREQFASGATGDGAYVCHLTIVASDFELRAGGPTTALAIATKLAAPSKATETLAAIVLHETSSASAPISPNLIARTDKAPTLSPPLAAMLRSTILVAATAGPGGPANFENAVHTDLQALYDTPTGKQLLDSLHASGQKIYIHYAPENSIELNRHNWEKGFYALDGVTPGAGLGVGVNYNPTLAKAGELPWNTRPPGIGLAHELIHAEQAAYGRMRRGDTTNPGGPDARNPKKPPQVPHYELEAIGVHPEHSYAYTENKLRAEWNPPQGQREYY</sequence>
<dbReference type="Pfam" id="PF17642">
    <property type="entry name" value="TssD"/>
    <property type="match status" value="1"/>
</dbReference>
<dbReference type="EMBL" id="VMRJ01000003">
    <property type="protein sequence ID" value="TVT40055.1"/>
    <property type="molecule type" value="Genomic_DNA"/>
</dbReference>
<gene>
    <name evidence="2" type="ORF">FNT36_11150</name>
</gene>
<name>A0A558BU83_9BACT</name>